<dbReference type="EMBL" id="QMIG01000018">
    <property type="protein sequence ID" value="RAW11916.1"/>
    <property type="molecule type" value="Genomic_DNA"/>
</dbReference>
<evidence type="ECO:0000256" key="1">
    <source>
        <dbReference type="SAM" id="MobiDB-lite"/>
    </source>
</evidence>
<comment type="caution">
    <text evidence="3">The sequence shown here is derived from an EMBL/GenBank/DDBJ whole genome shotgun (WGS) entry which is preliminary data.</text>
</comment>
<keyword evidence="2" id="KW-1133">Transmembrane helix</keyword>
<reference evidence="3 4" key="1">
    <citation type="submission" date="2018-06" db="EMBL/GenBank/DDBJ databases">
        <title>Phytoactinopolyspora halophila sp. nov., a novel halophilic actinomycete isolated from a saline soil in China.</title>
        <authorList>
            <person name="Tang S.-K."/>
        </authorList>
    </citation>
    <scope>NUCLEOTIDE SEQUENCE [LARGE SCALE GENOMIC DNA]</scope>
    <source>
        <strain evidence="3 4">YIM 96934</strain>
    </source>
</reference>
<accession>A0A329QI59</accession>
<name>A0A329QI59_9ACTN</name>
<keyword evidence="2" id="KW-0472">Membrane</keyword>
<organism evidence="3 4">
    <name type="scientific">Phytoactinopolyspora halophila</name>
    <dbReference type="NCBI Taxonomy" id="1981511"/>
    <lineage>
        <taxon>Bacteria</taxon>
        <taxon>Bacillati</taxon>
        <taxon>Actinomycetota</taxon>
        <taxon>Actinomycetes</taxon>
        <taxon>Jiangellales</taxon>
        <taxon>Jiangellaceae</taxon>
        <taxon>Phytoactinopolyspora</taxon>
    </lineage>
</organism>
<protein>
    <submittedName>
        <fullName evidence="3">Uncharacterized protein</fullName>
    </submittedName>
</protein>
<feature type="transmembrane region" description="Helical" evidence="2">
    <location>
        <begin position="31"/>
        <end position="47"/>
    </location>
</feature>
<feature type="region of interest" description="Disordered" evidence="1">
    <location>
        <begin position="58"/>
        <end position="105"/>
    </location>
</feature>
<evidence type="ECO:0000313" key="3">
    <source>
        <dbReference type="EMBL" id="RAW11916.1"/>
    </source>
</evidence>
<dbReference type="AlphaFoldDB" id="A0A329QI59"/>
<gene>
    <name evidence="3" type="ORF">DPM12_15785</name>
</gene>
<keyword evidence="4" id="KW-1185">Reference proteome</keyword>
<dbReference type="Proteomes" id="UP000250462">
    <property type="component" value="Unassembled WGS sequence"/>
</dbReference>
<keyword evidence="2" id="KW-0812">Transmembrane</keyword>
<evidence type="ECO:0000256" key="2">
    <source>
        <dbReference type="SAM" id="Phobius"/>
    </source>
</evidence>
<sequence>MSGVDVIEAVGAFRDGRSGEWGGIPVNAGPATFWLVVALLLTLIVLYRGMRKHLRRVNFDESGTGARAAEPGTHRDRSGSEGIGENGASGTVGDEPRRGGTDGPR</sequence>
<evidence type="ECO:0000313" key="4">
    <source>
        <dbReference type="Proteomes" id="UP000250462"/>
    </source>
</evidence>
<feature type="compositionally biased region" description="Basic and acidic residues" evidence="1">
    <location>
        <begin position="94"/>
        <end position="105"/>
    </location>
</feature>
<proteinExistence type="predicted"/>